<evidence type="ECO:0000313" key="1">
    <source>
        <dbReference type="EMBL" id="KAF9067855.1"/>
    </source>
</evidence>
<dbReference type="EMBL" id="JADNRY010000067">
    <property type="protein sequence ID" value="KAF9067855.1"/>
    <property type="molecule type" value="Genomic_DNA"/>
</dbReference>
<gene>
    <name evidence="1" type="ORF">BDP27DRAFT_1364549</name>
</gene>
<sequence>MYKNTTDTDNIKFRTSLSEISRIEVVEVVEEQENQEVVKLKSVCSMGGSDFRHWSAFGRVTDRHRLIALEQDSDLLKLYVLKGLKTSIFNEVHNCGRSHGYLLVYLLNGSTLFGVLNIIQYNDPRTQQGIQGHSASLWTASLSDVIHIFGGRLDEVGLSAVICPEKIEVSKAVKDKWKVLGALEHCLNGRERPEGKPGETVRVTSETAFVTLELIINILTYTSASSPGVCFEKVSELAPALSSRTHHIKVHRCGTHQGIKSVAFAMGTLESVVQRSKEVEINEGRTYLSNGTWPTNRRGMILRHTTLIGRFQKNALRNISIEWIVFPWIGENANVSDLY</sequence>
<protein>
    <submittedName>
        <fullName evidence="1">Uncharacterized protein</fullName>
    </submittedName>
</protein>
<organism evidence="1 2">
    <name type="scientific">Rhodocollybia butyracea</name>
    <dbReference type="NCBI Taxonomy" id="206335"/>
    <lineage>
        <taxon>Eukaryota</taxon>
        <taxon>Fungi</taxon>
        <taxon>Dikarya</taxon>
        <taxon>Basidiomycota</taxon>
        <taxon>Agaricomycotina</taxon>
        <taxon>Agaricomycetes</taxon>
        <taxon>Agaricomycetidae</taxon>
        <taxon>Agaricales</taxon>
        <taxon>Marasmiineae</taxon>
        <taxon>Omphalotaceae</taxon>
        <taxon>Rhodocollybia</taxon>
    </lineage>
</organism>
<evidence type="ECO:0000313" key="2">
    <source>
        <dbReference type="Proteomes" id="UP000772434"/>
    </source>
</evidence>
<keyword evidence="2" id="KW-1185">Reference proteome</keyword>
<accession>A0A9P5PTK2</accession>
<dbReference type="AlphaFoldDB" id="A0A9P5PTK2"/>
<reference evidence="1" key="1">
    <citation type="submission" date="2020-11" db="EMBL/GenBank/DDBJ databases">
        <authorList>
            <consortium name="DOE Joint Genome Institute"/>
            <person name="Ahrendt S."/>
            <person name="Riley R."/>
            <person name="Andreopoulos W."/>
            <person name="Labutti K."/>
            <person name="Pangilinan J."/>
            <person name="Ruiz-Duenas F.J."/>
            <person name="Barrasa J.M."/>
            <person name="Sanchez-Garcia M."/>
            <person name="Camarero S."/>
            <person name="Miyauchi S."/>
            <person name="Serrano A."/>
            <person name="Linde D."/>
            <person name="Babiker R."/>
            <person name="Drula E."/>
            <person name="Ayuso-Fernandez I."/>
            <person name="Pacheco R."/>
            <person name="Padilla G."/>
            <person name="Ferreira P."/>
            <person name="Barriuso J."/>
            <person name="Kellner H."/>
            <person name="Castanera R."/>
            <person name="Alfaro M."/>
            <person name="Ramirez L."/>
            <person name="Pisabarro A.G."/>
            <person name="Kuo A."/>
            <person name="Tritt A."/>
            <person name="Lipzen A."/>
            <person name="He G."/>
            <person name="Yan M."/>
            <person name="Ng V."/>
            <person name="Cullen D."/>
            <person name="Martin F."/>
            <person name="Rosso M.-N."/>
            <person name="Henrissat B."/>
            <person name="Hibbett D."/>
            <person name="Martinez A.T."/>
            <person name="Grigoriev I.V."/>
        </authorList>
    </citation>
    <scope>NUCLEOTIDE SEQUENCE</scope>
    <source>
        <strain evidence="1">AH 40177</strain>
    </source>
</reference>
<comment type="caution">
    <text evidence="1">The sequence shown here is derived from an EMBL/GenBank/DDBJ whole genome shotgun (WGS) entry which is preliminary data.</text>
</comment>
<dbReference type="Proteomes" id="UP000772434">
    <property type="component" value="Unassembled WGS sequence"/>
</dbReference>
<name>A0A9P5PTK2_9AGAR</name>
<proteinExistence type="predicted"/>